<proteinExistence type="predicted"/>
<dbReference type="GO" id="GO:0016747">
    <property type="term" value="F:acyltransferase activity, transferring groups other than amino-acyl groups"/>
    <property type="evidence" value="ECO:0007669"/>
    <property type="project" value="InterPro"/>
</dbReference>
<evidence type="ECO:0000313" key="5">
    <source>
        <dbReference type="Proteomes" id="UP000541770"/>
    </source>
</evidence>
<dbReference type="Pfam" id="PF00583">
    <property type="entry name" value="Acetyltransf_1"/>
    <property type="match status" value="1"/>
</dbReference>
<feature type="domain" description="N-acetyltransferase" evidence="3">
    <location>
        <begin position="2"/>
        <end position="155"/>
    </location>
</feature>
<reference evidence="4 5" key="1">
    <citation type="submission" date="2020-07" db="EMBL/GenBank/DDBJ databases">
        <title>Diversity of carbapenemase encoding genes among Pseudomonas putida group clinical isolates in a tertiary Brazilian hospital.</title>
        <authorList>
            <person name="Alberto-Lei F."/>
            <person name="Nodari C.S."/>
            <person name="Streling A.P."/>
            <person name="Paulino J.T."/>
            <person name="Bessa-Neto F.O."/>
            <person name="Cayo R."/>
            <person name="Gales A.C."/>
        </authorList>
    </citation>
    <scope>NUCLEOTIDE SEQUENCE [LARGE SCALE GENOMIC DNA]</scope>
    <source>
        <strain evidence="4 5">14802</strain>
    </source>
</reference>
<dbReference type="Proteomes" id="UP000541770">
    <property type="component" value="Unassembled WGS sequence"/>
</dbReference>
<dbReference type="InterPro" id="IPR000182">
    <property type="entry name" value="GNAT_dom"/>
</dbReference>
<comment type="caution">
    <text evidence="4">The sequence shown here is derived from an EMBL/GenBank/DDBJ whole genome shotgun (WGS) entry which is preliminary data.</text>
</comment>
<dbReference type="Gene3D" id="3.40.630.30">
    <property type="match status" value="1"/>
</dbReference>
<dbReference type="PANTHER" id="PTHR43877:SF2">
    <property type="entry name" value="AMINOALKYLPHOSPHONATE N-ACETYLTRANSFERASE-RELATED"/>
    <property type="match status" value="1"/>
</dbReference>
<evidence type="ECO:0000313" key="4">
    <source>
        <dbReference type="EMBL" id="MBA6066098.1"/>
    </source>
</evidence>
<keyword evidence="1 4" id="KW-0808">Transferase</keyword>
<dbReference type="SUPFAM" id="SSF55729">
    <property type="entry name" value="Acyl-CoA N-acyltransferases (Nat)"/>
    <property type="match status" value="1"/>
</dbReference>
<name>A0A7W2JVU0_9PSED</name>
<accession>A0A7W2JVU0</accession>
<protein>
    <submittedName>
        <fullName evidence="4">GNAT family N-acetyltransferase</fullName>
    </submittedName>
</protein>
<evidence type="ECO:0000256" key="2">
    <source>
        <dbReference type="ARBA" id="ARBA00023315"/>
    </source>
</evidence>
<gene>
    <name evidence="4" type="ORF">H4C75_15180</name>
</gene>
<dbReference type="CDD" id="cd04301">
    <property type="entry name" value="NAT_SF"/>
    <property type="match status" value="1"/>
</dbReference>
<evidence type="ECO:0000256" key="1">
    <source>
        <dbReference type="ARBA" id="ARBA00022679"/>
    </source>
</evidence>
<dbReference type="EMBL" id="JACGDE010000009">
    <property type="protein sequence ID" value="MBA6066098.1"/>
    <property type="molecule type" value="Genomic_DNA"/>
</dbReference>
<dbReference type="RefSeq" id="WP_182323392.1">
    <property type="nucleotide sequence ID" value="NZ_BQIT01000056.1"/>
</dbReference>
<keyword evidence="2" id="KW-0012">Acyltransferase</keyword>
<evidence type="ECO:0000259" key="3">
    <source>
        <dbReference type="PROSITE" id="PS51186"/>
    </source>
</evidence>
<organism evidence="4 5">
    <name type="scientific">Pseudomonas mosselii</name>
    <dbReference type="NCBI Taxonomy" id="78327"/>
    <lineage>
        <taxon>Bacteria</taxon>
        <taxon>Pseudomonadati</taxon>
        <taxon>Pseudomonadota</taxon>
        <taxon>Gammaproteobacteria</taxon>
        <taxon>Pseudomonadales</taxon>
        <taxon>Pseudomonadaceae</taxon>
        <taxon>Pseudomonas</taxon>
    </lineage>
</organism>
<dbReference type="AlphaFoldDB" id="A0A7W2JVU0"/>
<dbReference type="PROSITE" id="PS51186">
    <property type="entry name" value="GNAT"/>
    <property type="match status" value="1"/>
</dbReference>
<dbReference type="InterPro" id="IPR016181">
    <property type="entry name" value="Acyl_CoA_acyltransferase"/>
</dbReference>
<dbReference type="InterPro" id="IPR050832">
    <property type="entry name" value="Bact_Acetyltransf"/>
</dbReference>
<dbReference type="PANTHER" id="PTHR43877">
    <property type="entry name" value="AMINOALKYLPHOSPHONATE N-ACETYLTRANSFERASE-RELATED-RELATED"/>
    <property type="match status" value="1"/>
</dbReference>
<sequence>MLDIRRASRHDALETYTIRRQAILHQCAEAYGDTLAQAWADVPFTEGYAALVADHFHLACVDGTIAATGMLDLHSGELGALFVLPSFMGQGIARRMVEHLEGIARAEGLETVNLDATLNAAAFYRRCGYVGEAQSTYQSPFGLELSCIPMRKAMVRV</sequence>